<sequence length="101" mass="11202">MKQRQLRYFKDLNSMRELRRSRQAVQIRAGECLTELTAPRGTRGKERLMSPTPEPVQLNQSENGSSTGQHGWECRAHGAAEGARAGGAEKRPENQPRSSAG</sequence>
<organism evidence="2 3">
    <name type="scientific">Synaphobranchus kaupii</name>
    <name type="common">Kaup's arrowtooth eel</name>
    <dbReference type="NCBI Taxonomy" id="118154"/>
    <lineage>
        <taxon>Eukaryota</taxon>
        <taxon>Metazoa</taxon>
        <taxon>Chordata</taxon>
        <taxon>Craniata</taxon>
        <taxon>Vertebrata</taxon>
        <taxon>Euteleostomi</taxon>
        <taxon>Actinopterygii</taxon>
        <taxon>Neopterygii</taxon>
        <taxon>Teleostei</taxon>
        <taxon>Anguilliformes</taxon>
        <taxon>Synaphobranchidae</taxon>
        <taxon>Synaphobranchus</taxon>
    </lineage>
</organism>
<evidence type="ECO:0000256" key="1">
    <source>
        <dbReference type="SAM" id="MobiDB-lite"/>
    </source>
</evidence>
<evidence type="ECO:0000313" key="2">
    <source>
        <dbReference type="EMBL" id="KAJ8350786.1"/>
    </source>
</evidence>
<proteinExistence type="predicted"/>
<gene>
    <name evidence="2" type="ORF">SKAU_G00259160</name>
</gene>
<reference evidence="2" key="1">
    <citation type="journal article" date="2023" name="Science">
        <title>Genome structures resolve the early diversification of teleost fishes.</title>
        <authorList>
            <person name="Parey E."/>
            <person name="Louis A."/>
            <person name="Montfort J."/>
            <person name="Bouchez O."/>
            <person name="Roques C."/>
            <person name="Iampietro C."/>
            <person name="Lluch J."/>
            <person name="Castinel A."/>
            <person name="Donnadieu C."/>
            <person name="Desvignes T."/>
            <person name="Floi Bucao C."/>
            <person name="Jouanno E."/>
            <person name="Wen M."/>
            <person name="Mejri S."/>
            <person name="Dirks R."/>
            <person name="Jansen H."/>
            <person name="Henkel C."/>
            <person name="Chen W.J."/>
            <person name="Zahm M."/>
            <person name="Cabau C."/>
            <person name="Klopp C."/>
            <person name="Thompson A.W."/>
            <person name="Robinson-Rechavi M."/>
            <person name="Braasch I."/>
            <person name="Lecointre G."/>
            <person name="Bobe J."/>
            <person name="Postlethwait J.H."/>
            <person name="Berthelot C."/>
            <person name="Roest Crollius H."/>
            <person name="Guiguen Y."/>
        </authorList>
    </citation>
    <scope>NUCLEOTIDE SEQUENCE</scope>
    <source>
        <strain evidence="2">WJC10195</strain>
    </source>
</reference>
<feature type="region of interest" description="Disordered" evidence="1">
    <location>
        <begin position="36"/>
        <end position="101"/>
    </location>
</feature>
<accession>A0A9Q1F4L1</accession>
<dbReference type="AlphaFoldDB" id="A0A9Q1F4L1"/>
<comment type="caution">
    <text evidence="2">The sequence shown here is derived from an EMBL/GenBank/DDBJ whole genome shotgun (WGS) entry which is preliminary data.</text>
</comment>
<feature type="compositionally biased region" description="Polar residues" evidence="1">
    <location>
        <begin position="57"/>
        <end position="69"/>
    </location>
</feature>
<protein>
    <submittedName>
        <fullName evidence="2">Uncharacterized protein</fullName>
    </submittedName>
</protein>
<dbReference type="Proteomes" id="UP001152622">
    <property type="component" value="Chromosome 9"/>
</dbReference>
<evidence type="ECO:0000313" key="3">
    <source>
        <dbReference type="Proteomes" id="UP001152622"/>
    </source>
</evidence>
<keyword evidence="3" id="KW-1185">Reference proteome</keyword>
<dbReference type="EMBL" id="JAINUF010000009">
    <property type="protein sequence ID" value="KAJ8350786.1"/>
    <property type="molecule type" value="Genomic_DNA"/>
</dbReference>
<name>A0A9Q1F4L1_SYNKA</name>